<keyword evidence="9" id="KW-0808">Transferase</keyword>
<keyword evidence="8" id="KW-0695">RNA-directed DNA polymerase</keyword>
<comment type="caution">
    <text evidence="12">The sequence shown here is derived from an EMBL/GenBank/DDBJ whole genome shotgun (WGS) entry which is preliminary data.</text>
</comment>
<dbReference type="GO" id="GO:0003964">
    <property type="term" value="F:RNA-directed DNA polymerase activity"/>
    <property type="evidence" value="ECO:0007669"/>
    <property type="project" value="UniProtKB-KW"/>
</dbReference>
<evidence type="ECO:0000256" key="8">
    <source>
        <dbReference type="ARBA" id="ARBA00022918"/>
    </source>
</evidence>
<dbReference type="EMBL" id="AVOT02014007">
    <property type="protein sequence ID" value="MBW0497125.1"/>
    <property type="molecule type" value="Genomic_DNA"/>
</dbReference>
<keyword evidence="11" id="KW-0472">Membrane</keyword>
<organism evidence="12 13">
    <name type="scientific">Austropuccinia psidii MF-1</name>
    <dbReference type="NCBI Taxonomy" id="1389203"/>
    <lineage>
        <taxon>Eukaryota</taxon>
        <taxon>Fungi</taxon>
        <taxon>Dikarya</taxon>
        <taxon>Basidiomycota</taxon>
        <taxon>Pucciniomycotina</taxon>
        <taxon>Pucciniomycetes</taxon>
        <taxon>Pucciniales</taxon>
        <taxon>Sphaerophragmiaceae</taxon>
        <taxon>Austropuccinia</taxon>
    </lineage>
</organism>
<keyword evidence="4" id="KW-0255">Endonuclease</keyword>
<evidence type="ECO:0000256" key="3">
    <source>
        <dbReference type="ARBA" id="ARBA00022723"/>
    </source>
</evidence>
<keyword evidence="2" id="KW-0540">Nuclease</keyword>
<keyword evidence="7" id="KW-0229">DNA integration</keyword>
<keyword evidence="11" id="KW-0812">Transmembrane</keyword>
<dbReference type="PANTHER" id="PTHR42648:SF11">
    <property type="entry name" value="TRANSPOSON TY4-P GAG-POL POLYPROTEIN"/>
    <property type="match status" value="1"/>
</dbReference>
<evidence type="ECO:0000256" key="9">
    <source>
        <dbReference type="ARBA" id="ARBA00022932"/>
    </source>
</evidence>
<accession>A0A9Q3HCJ4</accession>
<dbReference type="GO" id="GO:0003676">
    <property type="term" value="F:nucleic acid binding"/>
    <property type="evidence" value="ECO:0007669"/>
    <property type="project" value="InterPro"/>
</dbReference>
<proteinExistence type="predicted"/>
<dbReference type="GO" id="GO:0016787">
    <property type="term" value="F:hydrolase activity"/>
    <property type="evidence" value="ECO:0007669"/>
    <property type="project" value="UniProtKB-KW"/>
</dbReference>
<evidence type="ECO:0000256" key="4">
    <source>
        <dbReference type="ARBA" id="ARBA00022759"/>
    </source>
</evidence>
<keyword evidence="1" id="KW-0548">Nucleotidyltransferase</keyword>
<reference evidence="12" key="1">
    <citation type="submission" date="2021-03" db="EMBL/GenBank/DDBJ databases">
        <title>Draft genome sequence of rust myrtle Austropuccinia psidii MF-1, a brazilian biotype.</title>
        <authorList>
            <person name="Quecine M.C."/>
            <person name="Pachon D.M.R."/>
            <person name="Bonatelli M.L."/>
            <person name="Correr F.H."/>
            <person name="Franceschini L.M."/>
            <person name="Leite T.F."/>
            <person name="Margarido G.R.A."/>
            <person name="Almeida C.A."/>
            <person name="Ferrarezi J.A."/>
            <person name="Labate C.A."/>
        </authorList>
    </citation>
    <scope>NUCLEOTIDE SEQUENCE</scope>
    <source>
        <strain evidence="12">MF-1</strain>
    </source>
</reference>
<dbReference type="InterPro" id="IPR036397">
    <property type="entry name" value="RNaseH_sf"/>
</dbReference>
<dbReference type="SUPFAM" id="SSF53098">
    <property type="entry name" value="Ribonuclease H-like"/>
    <property type="match status" value="1"/>
</dbReference>
<keyword evidence="3" id="KW-0479">Metal-binding</keyword>
<keyword evidence="9" id="KW-0239">DNA-directed DNA polymerase</keyword>
<feature type="transmembrane region" description="Helical" evidence="11">
    <location>
        <begin position="58"/>
        <end position="75"/>
    </location>
</feature>
<dbReference type="GO" id="GO:0046872">
    <property type="term" value="F:metal ion binding"/>
    <property type="evidence" value="ECO:0007669"/>
    <property type="project" value="UniProtKB-KW"/>
</dbReference>
<gene>
    <name evidence="12" type="ORF">O181_036840</name>
</gene>
<dbReference type="GO" id="GO:0006310">
    <property type="term" value="P:DNA recombination"/>
    <property type="evidence" value="ECO:0007669"/>
    <property type="project" value="UniProtKB-KW"/>
</dbReference>
<evidence type="ECO:0000313" key="12">
    <source>
        <dbReference type="EMBL" id="MBW0497125.1"/>
    </source>
</evidence>
<protein>
    <submittedName>
        <fullName evidence="12">Uncharacterized protein</fullName>
    </submittedName>
</protein>
<keyword evidence="10" id="KW-0233">DNA recombination</keyword>
<name>A0A9Q3HCJ4_9BASI</name>
<feature type="transmembrane region" description="Helical" evidence="11">
    <location>
        <begin position="95"/>
        <end position="114"/>
    </location>
</feature>
<evidence type="ECO:0000256" key="11">
    <source>
        <dbReference type="SAM" id="Phobius"/>
    </source>
</evidence>
<keyword evidence="13" id="KW-1185">Reference proteome</keyword>
<dbReference type="Proteomes" id="UP000765509">
    <property type="component" value="Unassembled WGS sequence"/>
</dbReference>
<evidence type="ECO:0000256" key="2">
    <source>
        <dbReference type="ARBA" id="ARBA00022722"/>
    </source>
</evidence>
<dbReference type="InterPro" id="IPR012337">
    <property type="entry name" value="RNaseH-like_sf"/>
</dbReference>
<keyword evidence="5" id="KW-0378">Hydrolase</keyword>
<evidence type="ECO:0000256" key="7">
    <source>
        <dbReference type="ARBA" id="ARBA00022908"/>
    </source>
</evidence>
<dbReference type="PANTHER" id="PTHR42648">
    <property type="entry name" value="TRANSPOSASE, PUTATIVE-RELATED"/>
    <property type="match status" value="1"/>
</dbReference>
<evidence type="ECO:0000256" key="6">
    <source>
        <dbReference type="ARBA" id="ARBA00022842"/>
    </source>
</evidence>
<evidence type="ECO:0000313" key="13">
    <source>
        <dbReference type="Proteomes" id="UP000765509"/>
    </source>
</evidence>
<dbReference type="GO" id="GO:0015074">
    <property type="term" value="P:DNA integration"/>
    <property type="evidence" value="ECO:0007669"/>
    <property type="project" value="UniProtKB-KW"/>
</dbReference>
<evidence type="ECO:0000256" key="1">
    <source>
        <dbReference type="ARBA" id="ARBA00022695"/>
    </source>
</evidence>
<evidence type="ECO:0000256" key="10">
    <source>
        <dbReference type="ARBA" id="ARBA00023172"/>
    </source>
</evidence>
<dbReference type="InterPro" id="IPR039537">
    <property type="entry name" value="Retrotran_Ty1/copia-like"/>
</dbReference>
<keyword evidence="11" id="KW-1133">Transmembrane helix</keyword>
<evidence type="ECO:0000256" key="5">
    <source>
        <dbReference type="ARBA" id="ARBA00022801"/>
    </source>
</evidence>
<keyword evidence="6" id="KW-0460">Magnesium</keyword>
<dbReference type="Gene3D" id="3.30.420.10">
    <property type="entry name" value="Ribonuclease H-like superfamily/Ribonuclease H"/>
    <property type="match status" value="1"/>
</dbReference>
<dbReference type="AlphaFoldDB" id="A0A9Q3HCJ4"/>
<sequence>MLQSTLSHSGCNQAATCASPGVYFCPLLPYLLQANGKVESLNQMLSDMARAMMEQRRMPACFWQFAYTLACFMHNHSPNSQCMNSSPHQELYGQALTITTLYPFGAEAIIYMLAMHQQHKLALRAIDC</sequence>
<dbReference type="OrthoDB" id="2640446at2759"/>
<dbReference type="GO" id="GO:0003887">
    <property type="term" value="F:DNA-directed DNA polymerase activity"/>
    <property type="evidence" value="ECO:0007669"/>
    <property type="project" value="UniProtKB-KW"/>
</dbReference>
<dbReference type="GO" id="GO:0004519">
    <property type="term" value="F:endonuclease activity"/>
    <property type="evidence" value="ECO:0007669"/>
    <property type="project" value="UniProtKB-KW"/>
</dbReference>